<evidence type="ECO:0000256" key="8">
    <source>
        <dbReference type="ARBA" id="ARBA00022729"/>
    </source>
</evidence>
<dbReference type="InterPro" id="IPR032675">
    <property type="entry name" value="LRR_dom_sf"/>
</dbReference>
<evidence type="ECO:0000313" key="23">
    <source>
        <dbReference type="Proteomes" id="UP000091857"/>
    </source>
</evidence>
<evidence type="ECO:0000259" key="21">
    <source>
        <dbReference type="PROSITE" id="PS50011"/>
    </source>
</evidence>
<dbReference type="InterPro" id="IPR001245">
    <property type="entry name" value="Ser-Thr/Tyr_kinase_cat_dom"/>
</dbReference>
<keyword evidence="16" id="KW-0325">Glycoprotein</keyword>
<comment type="catalytic activity">
    <reaction evidence="18">
        <text>L-seryl-[protein] + ATP = O-phospho-L-seryl-[protein] + ADP + H(+)</text>
        <dbReference type="Rhea" id="RHEA:17989"/>
        <dbReference type="Rhea" id="RHEA-COMP:9863"/>
        <dbReference type="Rhea" id="RHEA-COMP:11604"/>
        <dbReference type="ChEBI" id="CHEBI:15378"/>
        <dbReference type="ChEBI" id="CHEBI:29999"/>
        <dbReference type="ChEBI" id="CHEBI:30616"/>
        <dbReference type="ChEBI" id="CHEBI:83421"/>
        <dbReference type="ChEBI" id="CHEBI:456216"/>
        <dbReference type="EC" id="2.7.11.1"/>
    </reaction>
</comment>
<evidence type="ECO:0000256" key="19">
    <source>
        <dbReference type="SAM" id="Phobius"/>
    </source>
</evidence>
<dbReference type="InterPro" id="IPR011009">
    <property type="entry name" value="Kinase-like_dom_sf"/>
</dbReference>
<gene>
    <name evidence="22" type="ORF">MANES_03G092000v8</name>
</gene>
<evidence type="ECO:0000256" key="2">
    <source>
        <dbReference type="ARBA" id="ARBA00012513"/>
    </source>
</evidence>
<dbReference type="PROSITE" id="PS50011">
    <property type="entry name" value="PROTEIN_KINASE_DOM"/>
    <property type="match status" value="1"/>
</dbReference>
<dbReference type="FunFam" id="3.80.10.10:FF:001026">
    <property type="entry name" value="Putative leucine-rich repeat receptor-like serine/threonine-protein kinase isoform A"/>
    <property type="match status" value="1"/>
</dbReference>
<evidence type="ECO:0000256" key="12">
    <source>
        <dbReference type="ARBA" id="ARBA00022840"/>
    </source>
</evidence>
<dbReference type="FunFam" id="1.10.510.10:FF:000044">
    <property type="entry name" value="Putative LRR receptor-like serine/threonine-protein kinase"/>
    <property type="match status" value="1"/>
</dbReference>
<keyword evidence="3" id="KW-0723">Serine/threonine-protein kinase</keyword>
<dbReference type="Gene3D" id="3.30.200.20">
    <property type="entry name" value="Phosphorylase Kinase, domain 1"/>
    <property type="match status" value="1"/>
</dbReference>
<keyword evidence="4" id="KW-0597">Phosphoprotein</keyword>
<protein>
    <recommendedName>
        <fullName evidence="2">non-specific serine/threonine protein kinase</fullName>
        <ecNumber evidence="2">2.7.11.1</ecNumber>
    </recommendedName>
</protein>
<feature type="signal peptide" evidence="20">
    <location>
        <begin position="1"/>
        <end position="28"/>
    </location>
</feature>
<keyword evidence="9" id="KW-0677">Repeat</keyword>
<evidence type="ECO:0000256" key="5">
    <source>
        <dbReference type="ARBA" id="ARBA00022614"/>
    </source>
</evidence>
<accession>A0A2C9W5X3</accession>
<dbReference type="Pfam" id="PF11721">
    <property type="entry name" value="Malectin"/>
    <property type="match status" value="1"/>
</dbReference>
<evidence type="ECO:0000256" key="3">
    <source>
        <dbReference type="ARBA" id="ARBA00022527"/>
    </source>
</evidence>
<dbReference type="GO" id="GO:0045088">
    <property type="term" value="P:regulation of innate immune response"/>
    <property type="evidence" value="ECO:0000318"/>
    <property type="project" value="GO_Central"/>
</dbReference>
<dbReference type="Pfam" id="PF07714">
    <property type="entry name" value="PK_Tyr_Ser-Thr"/>
    <property type="match status" value="1"/>
</dbReference>
<dbReference type="PANTHER" id="PTHR48006">
    <property type="entry name" value="LEUCINE-RICH REPEAT-CONTAINING PROTEIN DDB_G0281931-RELATED"/>
    <property type="match status" value="1"/>
</dbReference>
<reference evidence="23" key="1">
    <citation type="journal article" date="2016" name="Nat. Biotechnol.">
        <title>Sequencing wild and cultivated cassava and related species reveals extensive interspecific hybridization and genetic diversity.</title>
        <authorList>
            <person name="Bredeson J.V."/>
            <person name="Lyons J.B."/>
            <person name="Prochnik S.E."/>
            <person name="Wu G.A."/>
            <person name="Ha C.M."/>
            <person name="Edsinger-Gonzales E."/>
            <person name="Grimwood J."/>
            <person name="Schmutz J."/>
            <person name="Rabbi I.Y."/>
            <person name="Egesi C."/>
            <person name="Nauluvula P."/>
            <person name="Lebot V."/>
            <person name="Ndunguru J."/>
            <person name="Mkamilo G."/>
            <person name="Bart R.S."/>
            <person name="Setter T.L."/>
            <person name="Gleadow R.M."/>
            <person name="Kulakow P."/>
            <person name="Ferguson M.E."/>
            <person name="Rounsley S."/>
            <person name="Rokhsar D.S."/>
        </authorList>
    </citation>
    <scope>NUCLEOTIDE SEQUENCE [LARGE SCALE GENOMIC DNA]</scope>
    <source>
        <strain evidence="23">cv. AM560-2</strain>
    </source>
</reference>
<keyword evidence="12" id="KW-0067">ATP-binding</keyword>
<keyword evidence="7 19" id="KW-0812">Transmembrane</keyword>
<keyword evidence="23" id="KW-1185">Reference proteome</keyword>
<proteinExistence type="predicted"/>
<dbReference type="EC" id="2.7.11.1" evidence="2"/>
<evidence type="ECO:0000256" key="18">
    <source>
        <dbReference type="ARBA" id="ARBA00048679"/>
    </source>
</evidence>
<keyword evidence="10" id="KW-0547">Nucleotide-binding</keyword>
<keyword evidence="5" id="KW-0433">Leucine-rich repeat</keyword>
<dbReference type="FunFam" id="3.30.200.20:FF:000217">
    <property type="entry name" value="probable LRR receptor-like serine/threonine-protein kinase At1g53430"/>
    <property type="match status" value="1"/>
</dbReference>
<dbReference type="CDD" id="cd14066">
    <property type="entry name" value="STKc_IRAK"/>
    <property type="match status" value="1"/>
</dbReference>
<dbReference type="PANTHER" id="PTHR48006:SF81">
    <property type="entry name" value="PROTEIN KINASE DOMAIN-CONTAINING PROTEIN"/>
    <property type="match status" value="1"/>
</dbReference>
<dbReference type="Pfam" id="PF13855">
    <property type="entry name" value="LRR_8"/>
    <property type="match status" value="1"/>
</dbReference>
<evidence type="ECO:0000256" key="11">
    <source>
        <dbReference type="ARBA" id="ARBA00022777"/>
    </source>
</evidence>
<dbReference type="OrthoDB" id="1897577at2759"/>
<dbReference type="FunFam" id="2.60.120.430:FF:000004">
    <property type="entry name" value="Putative leucine-rich repeat receptor-like serine/threonine-protein kinase"/>
    <property type="match status" value="1"/>
</dbReference>
<dbReference type="PROSITE" id="PS00108">
    <property type="entry name" value="PROTEIN_KINASE_ST"/>
    <property type="match status" value="1"/>
</dbReference>
<keyword evidence="14 19" id="KW-0472">Membrane</keyword>
<evidence type="ECO:0000256" key="6">
    <source>
        <dbReference type="ARBA" id="ARBA00022679"/>
    </source>
</evidence>
<dbReference type="InterPro" id="IPR051824">
    <property type="entry name" value="LRR_Rcpt-Like_S/T_Kinase"/>
</dbReference>
<evidence type="ECO:0000256" key="16">
    <source>
        <dbReference type="ARBA" id="ARBA00023180"/>
    </source>
</evidence>
<dbReference type="GO" id="GO:0005524">
    <property type="term" value="F:ATP binding"/>
    <property type="evidence" value="ECO:0007669"/>
    <property type="project" value="UniProtKB-KW"/>
</dbReference>
<comment type="catalytic activity">
    <reaction evidence="17">
        <text>L-threonyl-[protein] + ATP = O-phospho-L-threonyl-[protein] + ADP + H(+)</text>
        <dbReference type="Rhea" id="RHEA:46608"/>
        <dbReference type="Rhea" id="RHEA-COMP:11060"/>
        <dbReference type="Rhea" id="RHEA-COMP:11605"/>
        <dbReference type="ChEBI" id="CHEBI:15378"/>
        <dbReference type="ChEBI" id="CHEBI:30013"/>
        <dbReference type="ChEBI" id="CHEBI:30616"/>
        <dbReference type="ChEBI" id="CHEBI:61977"/>
        <dbReference type="ChEBI" id="CHEBI:456216"/>
        <dbReference type="EC" id="2.7.11.1"/>
    </reaction>
</comment>
<evidence type="ECO:0000256" key="7">
    <source>
        <dbReference type="ARBA" id="ARBA00022692"/>
    </source>
</evidence>
<dbReference type="EMBL" id="CM004389">
    <property type="protein sequence ID" value="OAY54656.1"/>
    <property type="molecule type" value="Genomic_DNA"/>
</dbReference>
<evidence type="ECO:0000256" key="1">
    <source>
        <dbReference type="ARBA" id="ARBA00004479"/>
    </source>
</evidence>
<dbReference type="FunFam" id="3.80.10.10:FF:001070">
    <property type="entry name" value="Leucine-rich repeat transmembrane protein kinase"/>
    <property type="match status" value="1"/>
</dbReference>
<feature type="domain" description="Protein kinase" evidence="21">
    <location>
        <begin position="661"/>
        <end position="944"/>
    </location>
</feature>
<organism evidence="22 23">
    <name type="scientific">Manihot esculenta</name>
    <name type="common">Cassava</name>
    <name type="synonym">Jatropha manihot</name>
    <dbReference type="NCBI Taxonomy" id="3983"/>
    <lineage>
        <taxon>Eukaryota</taxon>
        <taxon>Viridiplantae</taxon>
        <taxon>Streptophyta</taxon>
        <taxon>Embryophyta</taxon>
        <taxon>Tracheophyta</taxon>
        <taxon>Spermatophyta</taxon>
        <taxon>Magnoliopsida</taxon>
        <taxon>eudicotyledons</taxon>
        <taxon>Gunneridae</taxon>
        <taxon>Pentapetalae</taxon>
        <taxon>rosids</taxon>
        <taxon>fabids</taxon>
        <taxon>Malpighiales</taxon>
        <taxon>Euphorbiaceae</taxon>
        <taxon>Crotonoideae</taxon>
        <taxon>Manihoteae</taxon>
        <taxon>Manihot</taxon>
    </lineage>
</organism>
<feature type="transmembrane region" description="Helical" evidence="19">
    <location>
        <begin position="602"/>
        <end position="625"/>
    </location>
</feature>
<keyword evidence="11" id="KW-0418">Kinase</keyword>
<evidence type="ECO:0000256" key="10">
    <source>
        <dbReference type="ARBA" id="ARBA00022741"/>
    </source>
</evidence>
<dbReference type="SUPFAM" id="SSF56112">
    <property type="entry name" value="Protein kinase-like (PK-like)"/>
    <property type="match status" value="1"/>
</dbReference>
<dbReference type="InterPro" id="IPR008271">
    <property type="entry name" value="Ser/Thr_kinase_AS"/>
</dbReference>
<evidence type="ECO:0000256" key="13">
    <source>
        <dbReference type="ARBA" id="ARBA00022989"/>
    </source>
</evidence>
<dbReference type="Gramene" id="Manes.03G092000.1.v8.1">
    <property type="protein sequence ID" value="Manes.03G092000.1.v8.1.CDS"/>
    <property type="gene ID" value="Manes.03G092000.v8.1"/>
</dbReference>
<dbReference type="Gene3D" id="2.60.120.430">
    <property type="entry name" value="Galactose-binding lectin"/>
    <property type="match status" value="1"/>
</dbReference>
<sequence length="1011" mass="111021">MSSKMLFISTPFLAASLAVFCLTASAFGATRLPDDEVEALRDIGNTLGKKDWNFNVDPCSGESGWADPNPVKGSENAVTCNCSISICHITSIVLKSLDLQGTLPKDLGRLPFLQEIDLTRNYLNGTIPPQWGSMPLVNISLLGNRLTGPIPKEFGNISTLESLTVEFNQLSGELPRELGKLNRIERMLLTSNNFTGELPATFAKLTSLKDFRIGDNKFTGPIPDFIQNLTNLEKLVIQGSGLSGPIPSGIGLLENMTDLRISDLTNGTETPFPPLSNMKSLKILILRSCNIVGKLPDFLGGISKLKTLDLCFNKLTGDIPTSLSGAVKTDYIYLTGNLLTGTVPDWILEKGENVDLSYNNFTIESSCQQRTVNLFGSSSMGNVSTSVSCLRSNQCPKYFHSLNINCGGKEAKIKGITYEDDADSAGPSRFYQSRTNWAFSSTGNFMDDDRPTDSYTWTNATKLSAGSSELYMDARLSPISLTYYGFCMRNGNYTVGLHFAEIIFTDDNTSSSLGRRLFDIYIQGKLVHNDFNIVDEAGGVGKAIIKNFTASVTSHTLEIRFYWDGKGTTGIPYRGVYGPLVSAISVTPDFVPPSEGGSSTSAGTIVGIVVAVVAVIFLVLGVLWWKGCLRHKDKMDQDLRGLDLQTGSFALKQIKAATNNFDPSNKIGEGGFGPVYKGFLSDGTIIAVKQLSSKSKQGNREFVNEIGMISALQHPHLVKLYGCCIEGNQLLLVYEYMENNSLARALFDPEGCQLNLDWPTRHKIAIGIARGLAFLHEESRLKIVHRDIKATNVLLDKNLNPKISDFGLAKLDEEGTTHISTRVAGTFGYMAPEYAMRGHLTDKADVYSYGIVALEIVCGRSNSSYRQNPKEECFYLLDWALVLKERERLLELVDPRLGQKYDKGQVMTLINVALLCADVSPAVRPTMSSVVSMLEGKTSVDDLVLDASVSKSHDEMRIEAMRKHFQQSIETDTSCTMTKSMSLDGPWTASSSSTQDLYPLKLDSDYWEKRN</sequence>
<dbReference type="GO" id="GO:0004672">
    <property type="term" value="F:protein kinase activity"/>
    <property type="evidence" value="ECO:0000318"/>
    <property type="project" value="GO_Central"/>
</dbReference>
<dbReference type="Gene3D" id="1.10.510.10">
    <property type="entry name" value="Transferase(Phosphotransferase) domain 1"/>
    <property type="match status" value="1"/>
</dbReference>
<dbReference type="GO" id="GO:0016020">
    <property type="term" value="C:membrane"/>
    <property type="evidence" value="ECO:0007669"/>
    <property type="project" value="UniProtKB-SubCell"/>
</dbReference>
<dbReference type="InterPro" id="IPR000719">
    <property type="entry name" value="Prot_kinase_dom"/>
</dbReference>
<feature type="chain" id="PRO_5013356489" description="non-specific serine/threonine protein kinase" evidence="20">
    <location>
        <begin position="29"/>
        <end position="1011"/>
    </location>
</feature>
<dbReference type="SMART" id="SM00220">
    <property type="entry name" value="S_TKc"/>
    <property type="match status" value="1"/>
</dbReference>
<evidence type="ECO:0000256" key="20">
    <source>
        <dbReference type="SAM" id="SignalP"/>
    </source>
</evidence>
<keyword evidence="8 20" id="KW-0732">Signal</keyword>
<dbReference type="Pfam" id="PF00560">
    <property type="entry name" value="LRR_1"/>
    <property type="match status" value="1"/>
</dbReference>
<dbReference type="InterPro" id="IPR021720">
    <property type="entry name" value="Malectin_dom"/>
</dbReference>
<evidence type="ECO:0000313" key="22">
    <source>
        <dbReference type="EMBL" id="OAY54656.1"/>
    </source>
</evidence>
<keyword evidence="15" id="KW-0675">Receptor</keyword>
<evidence type="ECO:0000256" key="4">
    <source>
        <dbReference type="ARBA" id="ARBA00022553"/>
    </source>
</evidence>
<evidence type="ECO:0000256" key="14">
    <source>
        <dbReference type="ARBA" id="ARBA00023136"/>
    </source>
</evidence>
<dbReference type="GO" id="GO:0004674">
    <property type="term" value="F:protein serine/threonine kinase activity"/>
    <property type="evidence" value="ECO:0007669"/>
    <property type="project" value="UniProtKB-KW"/>
</dbReference>
<evidence type="ECO:0000256" key="15">
    <source>
        <dbReference type="ARBA" id="ARBA00023170"/>
    </source>
</evidence>
<evidence type="ECO:0000256" key="9">
    <source>
        <dbReference type="ARBA" id="ARBA00022737"/>
    </source>
</evidence>
<comment type="caution">
    <text evidence="22">The sequence shown here is derived from an EMBL/GenBank/DDBJ whole genome shotgun (WGS) entry which is preliminary data.</text>
</comment>
<evidence type="ECO:0000256" key="17">
    <source>
        <dbReference type="ARBA" id="ARBA00047899"/>
    </source>
</evidence>
<keyword evidence="13 19" id="KW-1133">Transmembrane helix</keyword>
<dbReference type="SUPFAM" id="SSF52058">
    <property type="entry name" value="L domain-like"/>
    <property type="match status" value="1"/>
</dbReference>
<dbReference type="Proteomes" id="UP000091857">
    <property type="component" value="Chromosome 3"/>
</dbReference>
<dbReference type="InterPro" id="IPR001611">
    <property type="entry name" value="Leu-rich_rpt"/>
</dbReference>
<dbReference type="Gene3D" id="3.80.10.10">
    <property type="entry name" value="Ribonuclease Inhibitor"/>
    <property type="match status" value="2"/>
</dbReference>
<comment type="subcellular location">
    <subcellularLocation>
        <location evidence="1">Membrane</location>
        <topology evidence="1">Single-pass type I membrane protein</topology>
    </subcellularLocation>
</comment>
<dbReference type="AlphaFoldDB" id="A0A2C9W5X3"/>
<name>A0A2C9W5X3_MANES</name>
<keyword evidence="6" id="KW-0808">Transferase</keyword>